<dbReference type="SUPFAM" id="SSF49367">
    <property type="entry name" value="Superoxide reductase-like"/>
    <property type="match status" value="1"/>
</dbReference>
<dbReference type="RefSeq" id="WP_270913957.1">
    <property type="nucleotide sequence ID" value="NZ_JAUDCL010000012.1"/>
</dbReference>
<evidence type="ECO:0000256" key="1">
    <source>
        <dbReference type="ARBA" id="ARBA00005941"/>
    </source>
</evidence>
<dbReference type="PANTHER" id="PTHR36541:SF1">
    <property type="entry name" value="SUPEROXIDE REDUCTASE-RELATED"/>
    <property type="match status" value="1"/>
</dbReference>
<sequence>MKFYQCEHCGNLAVKLTDSGVPMVCCGTPMTEVLPGTRDAAAEKHVPILHQNGMDILIEVGQISHPMSPEHRILWIVLETNLGFHVHYLAAGDSPSTTFRLDKYESIRGVYAACNLHGIWESVL</sequence>
<proteinExistence type="inferred from homology"/>
<gene>
    <name evidence="13" type="ORF">QUW08_07920</name>
</gene>
<dbReference type="InterPro" id="IPR051233">
    <property type="entry name" value="Desulfoferrodoxin_SOR"/>
</dbReference>
<reference evidence="13 14" key="1">
    <citation type="submission" date="2023-06" db="EMBL/GenBank/DDBJ databases">
        <title>Identification and characterization of horizontal gene transfer across gut microbiota members of farm animals based on homology search.</title>
        <authorList>
            <person name="Schwarzerova J."/>
            <person name="Nykrynova M."/>
            <person name="Jureckova K."/>
            <person name="Cejkova D."/>
            <person name="Rychlik I."/>
        </authorList>
    </citation>
    <scope>NUCLEOTIDE SEQUENCE [LARGE SCALE GENOMIC DNA]</scope>
    <source>
        <strain evidence="13 14">ET340</strain>
    </source>
</reference>
<organism evidence="13 14">
    <name type="scientific">Allofournierella massiliensis</name>
    <dbReference type="NCBI Taxonomy" id="1650663"/>
    <lineage>
        <taxon>Bacteria</taxon>
        <taxon>Bacillati</taxon>
        <taxon>Bacillota</taxon>
        <taxon>Clostridia</taxon>
        <taxon>Eubacteriales</taxon>
        <taxon>Oscillospiraceae</taxon>
        <taxon>Allofournierella</taxon>
    </lineage>
</organism>
<evidence type="ECO:0000256" key="8">
    <source>
        <dbReference type="ARBA" id="ARBA00024690"/>
    </source>
</evidence>
<evidence type="ECO:0000259" key="11">
    <source>
        <dbReference type="Pfam" id="PF01880"/>
    </source>
</evidence>
<keyword evidence="6" id="KW-0249">Electron transport</keyword>
<keyword evidence="14" id="KW-1185">Reference proteome</keyword>
<dbReference type="PANTHER" id="PTHR36541">
    <property type="entry name" value="SUPEROXIDE REDUCTASE-RELATED"/>
    <property type="match status" value="1"/>
</dbReference>
<comment type="function">
    <text evidence="8">Catalyzes the one-electron reduction of superoxide anion radical to hydrogen peroxide at a nonheme ferrous iron center. Plays a fundamental role in case of oxidative stress via its superoxide detoxification activity.</text>
</comment>
<comment type="catalytic activity">
    <reaction evidence="10">
        <text>reduced [rubredoxin] + superoxide + 2 H(+) = oxidized [rubredoxin] + H2O2</text>
        <dbReference type="Rhea" id="RHEA:21324"/>
        <dbReference type="Rhea" id="RHEA-COMP:10302"/>
        <dbReference type="Rhea" id="RHEA-COMP:10303"/>
        <dbReference type="ChEBI" id="CHEBI:15378"/>
        <dbReference type="ChEBI" id="CHEBI:16240"/>
        <dbReference type="ChEBI" id="CHEBI:18421"/>
        <dbReference type="ChEBI" id="CHEBI:29033"/>
        <dbReference type="ChEBI" id="CHEBI:29034"/>
        <dbReference type="EC" id="1.15.1.2"/>
    </reaction>
</comment>
<dbReference type="InterPro" id="IPR036073">
    <property type="entry name" value="Desulfoferrodoxin_Fe-bd_dom_sf"/>
</dbReference>
<evidence type="ECO:0000256" key="6">
    <source>
        <dbReference type="ARBA" id="ARBA00022982"/>
    </source>
</evidence>
<comment type="similarity">
    <text evidence="1">Belongs to the desulfoferrodoxin family.</text>
</comment>
<evidence type="ECO:0000256" key="10">
    <source>
        <dbReference type="ARBA" id="ARBA00047448"/>
    </source>
</evidence>
<dbReference type="SUPFAM" id="SSF57802">
    <property type="entry name" value="Rubredoxin-like"/>
    <property type="match status" value="1"/>
</dbReference>
<evidence type="ECO:0000256" key="3">
    <source>
        <dbReference type="ARBA" id="ARBA00014839"/>
    </source>
</evidence>
<evidence type="ECO:0000256" key="5">
    <source>
        <dbReference type="ARBA" id="ARBA00022723"/>
    </source>
</evidence>
<dbReference type="Gene3D" id="2.60.40.730">
    <property type="entry name" value="SOR catalytic domain"/>
    <property type="match status" value="1"/>
</dbReference>
<evidence type="ECO:0000256" key="7">
    <source>
        <dbReference type="ARBA" id="ARBA00023004"/>
    </source>
</evidence>
<dbReference type="Proteomes" id="UP001529380">
    <property type="component" value="Unassembled WGS sequence"/>
</dbReference>
<keyword evidence="7" id="KW-0408">Iron</keyword>
<evidence type="ECO:0000256" key="9">
    <source>
        <dbReference type="ARBA" id="ARBA00031398"/>
    </source>
</evidence>
<feature type="domain" description="Desulfoferrodoxin ferrous iron-binding" evidence="11">
    <location>
        <begin position="38"/>
        <end position="122"/>
    </location>
</feature>
<dbReference type="Pfam" id="PF01880">
    <property type="entry name" value="Desulfoferrodox"/>
    <property type="match status" value="1"/>
</dbReference>
<evidence type="ECO:0000256" key="4">
    <source>
        <dbReference type="ARBA" id="ARBA00022448"/>
    </source>
</evidence>
<dbReference type="InterPro" id="IPR004462">
    <property type="entry name" value="Desulfoferrodoxin_N"/>
</dbReference>
<evidence type="ECO:0000313" key="13">
    <source>
        <dbReference type="EMBL" id="MDM8201217.1"/>
    </source>
</evidence>
<keyword evidence="5" id="KW-0479">Metal-binding</keyword>
<feature type="domain" description="Desulfoferrodoxin N-terminal" evidence="12">
    <location>
        <begin position="2"/>
        <end position="31"/>
    </location>
</feature>
<protein>
    <recommendedName>
        <fullName evidence="3">Desulfoferrodoxin</fullName>
        <ecNumber evidence="2">1.15.1.2</ecNumber>
    </recommendedName>
    <alternativeName>
        <fullName evidence="9">Superoxide reductase</fullName>
    </alternativeName>
</protein>
<evidence type="ECO:0000259" key="12">
    <source>
        <dbReference type="Pfam" id="PF06397"/>
    </source>
</evidence>
<evidence type="ECO:0000256" key="2">
    <source>
        <dbReference type="ARBA" id="ARBA00012679"/>
    </source>
</evidence>
<accession>A0ABT7UQQ7</accession>
<dbReference type="Pfam" id="PF06397">
    <property type="entry name" value="Desulfoferrod_N"/>
    <property type="match status" value="1"/>
</dbReference>
<comment type="caution">
    <text evidence="13">The sequence shown here is derived from an EMBL/GenBank/DDBJ whole genome shotgun (WGS) entry which is preliminary data.</text>
</comment>
<evidence type="ECO:0000313" key="14">
    <source>
        <dbReference type="Proteomes" id="UP001529380"/>
    </source>
</evidence>
<name>A0ABT7UQQ7_9FIRM</name>
<dbReference type="EC" id="1.15.1.2" evidence="2"/>
<dbReference type="EMBL" id="JAUDCL010000012">
    <property type="protein sequence ID" value="MDM8201217.1"/>
    <property type="molecule type" value="Genomic_DNA"/>
</dbReference>
<keyword evidence="4" id="KW-0813">Transport</keyword>
<dbReference type="InterPro" id="IPR002742">
    <property type="entry name" value="Desulfoferrodoxin_Fe-bd_dom"/>
</dbReference>